<feature type="compositionally biased region" description="Polar residues" evidence="1">
    <location>
        <begin position="26"/>
        <end position="45"/>
    </location>
</feature>
<gene>
    <name evidence="3" type="ORF">K7C98_06125</name>
</gene>
<dbReference type="RefSeq" id="WP_224190589.1">
    <property type="nucleotide sequence ID" value="NZ_JAIRAU010000001.1"/>
</dbReference>
<dbReference type="PROSITE" id="PS51257">
    <property type="entry name" value="PROKAR_LIPOPROTEIN"/>
    <property type="match status" value="1"/>
</dbReference>
<comment type="caution">
    <text evidence="3">The sequence shown here is derived from an EMBL/GenBank/DDBJ whole genome shotgun (WGS) entry which is preliminary data.</text>
</comment>
<feature type="compositionally biased region" description="Low complexity" evidence="1">
    <location>
        <begin position="46"/>
        <end position="87"/>
    </location>
</feature>
<keyword evidence="2" id="KW-0732">Signal</keyword>
<accession>A0ABS7TKS3</accession>
<evidence type="ECO:0000256" key="2">
    <source>
        <dbReference type="SAM" id="SignalP"/>
    </source>
</evidence>
<evidence type="ECO:0000313" key="4">
    <source>
        <dbReference type="Proteomes" id="UP001139031"/>
    </source>
</evidence>
<proteinExistence type="predicted"/>
<sequence>MSHRLVSRPRLAVLVLVLAGCPSFSEPGTSATSATSAYEPTSEPFTTTDGATSVGTTPPTTSASPTTTEPTTTTTDAATTDSTTGADQGKMSEYGHACADDDECVAILGAGAVCLTDVLGLYELPGGYCSKLCELPPQTPYVFDDLTCGRGVVCIGADGYFEACAVECEANSECPRDGYECRLMPTLGLSGDPRFCLMTDEFMTQ</sequence>
<evidence type="ECO:0008006" key="5">
    <source>
        <dbReference type="Google" id="ProtNLM"/>
    </source>
</evidence>
<feature type="signal peptide" evidence="2">
    <location>
        <begin position="1"/>
        <end position="25"/>
    </location>
</feature>
<dbReference type="Proteomes" id="UP001139031">
    <property type="component" value="Unassembled WGS sequence"/>
</dbReference>
<keyword evidence="4" id="KW-1185">Reference proteome</keyword>
<feature type="chain" id="PRO_5045050477" description="Lipoprotein" evidence="2">
    <location>
        <begin position="26"/>
        <end position="205"/>
    </location>
</feature>
<feature type="region of interest" description="Disordered" evidence="1">
    <location>
        <begin position="26"/>
        <end position="88"/>
    </location>
</feature>
<name>A0ABS7TKS3_9BACT</name>
<protein>
    <recommendedName>
        <fullName evidence="5">Lipoprotein</fullName>
    </recommendedName>
</protein>
<organism evidence="3 4">
    <name type="scientific">Nannocystis pusilla</name>
    <dbReference type="NCBI Taxonomy" id="889268"/>
    <lineage>
        <taxon>Bacteria</taxon>
        <taxon>Pseudomonadati</taxon>
        <taxon>Myxococcota</taxon>
        <taxon>Polyangia</taxon>
        <taxon>Nannocystales</taxon>
        <taxon>Nannocystaceae</taxon>
        <taxon>Nannocystis</taxon>
    </lineage>
</organism>
<evidence type="ECO:0000256" key="1">
    <source>
        <dbReference type="SAM" id="MobiDB-lite"/>
    </source>
</evidence>
<evidence type="ECO:0000313" key="3">
    <source>
        <dbReference type="EMBL" id="MBZ5708825.1"/>
    </source>
</evidence>
<dbReference type="EMBL" id="JAIRAU010000001">
    <property type="protein sequence ID" value="MBZ5708825.1"/>
    <property type="molecule type" value="Genomic_DNA"/>
</dbReference>
<reference evidence="3" key="1">
    <citation type="submission" date="2021-08" db="EMBL/GenBank/DDBJ databases">
        <authorList>
            <person name="Stevens D.C."/>
        </authorList>
    </citation>
    <scope>NUCLEOTIDE SEQUENCE</scope>
    <source>
        <strain evidence="3">DSM 53165</strain>
    </source>
</reference>